<protein>
    <submittedName>
        <fullName evidence="1">Uncharacterized protein</fullName>
    </submittedName>
</protein>
<evidence type="ECO:0000313" key="2">
    <source>
        <dbReference type="Proteomes" id="UP000821845"/>
    </source>
</evidence>
<reference evidence="1" key="1">
    <citation type="submission" date="2020-05" db="EMBL/GenBank/DDBJ databases">
        <title>Large-scale comparative analyses of tick genomes elucidate their genetic diversity and vector capacities.</title>
        <authorList>
            <person name="Jia N."/>
            <person name="Wang J."/>
            <person name="Shi W."/>
            <person name="Du L."/>
            <person name="Sun Y."/>
            <person name="Zhan W."/>
            <person name="Jiang J."/>
            <person name="Wang Q."/>
            <person name="Zhang B."/>
            <person name="Ji P."/>
            <person name="Sakyi L.B."/>
            <person name="Cui X."/>
            <person name="Yuan T."/>
            <person name="Jiang B."/>
            <person name="Yang W."/>
            <person name="Lam T.T.-Y."/>
            <person name="Chang Q."/>
            <person name="Ding S."/>
            <person name="Wang X."/>
            <person name="Zhu J."/>
            <person name="Ruan X."/>
            <person name="Zhao L."/>
            <person name="Wei J."/>
            <person name="Que T."/>
            <person name="Du C."/>
            <person name="Cheng J."/>
            <person name="Dai P."/>
            <person name="Han X."/>
            <person name="Huang E."/>
            <person name="Gao Y."/>
            <person name="Liu J."/>
            <person name="Shao H."/>
            <person name="Ye R."/>
            <person name="Li L."/>
            <person name="Wei W."/>
            <person name="Wang X."/>
            <person name="Wang C."/>
            <person name="Yang T."/>
            <person name="Huo Q."/>
            <person name="Li W."/>
            <person name="Guo W."/>
            <person name="Chen H."/>
            <person name="Zhou L."/>
            <person name="Ni X."/>
            <person name="Tian J."/>
            <person name="Zhou Y."/>
            <person name="Sheng Y."/>
            <person name="Liu T."/>
            <person name="Pan Y."/>
            <person name="Xia L."/>
            <person name="Li J."/>
            <person name="Zhao F."/>
            <person name="Cao W."/>
        </authorList>
    </citation>
    <scope>NUCLEOTIDE SEQUENCE</scope>
    <source>
        <strain evidence="1">Hyas-2018</strain>
    </source>
</reference>
<accession>A0ACB7TF10</accession>
<sequence length="691" mass="77638">MEGEDVPAELLLLKCTERQTRVCQLLRHLTKCNDVLWEAGLQLREDPRDEPGCLSVAKVPGVCSTADHCPRCVRNEKPALALLELLFRTHSCIVSLEADYRVAITSALVEATASSSSLLRLVIFGIEGDAPEGAEQMEDSIDEFASPYMQHADIIDTAVHLLVKDQARLVSLDLRELEMTSFTAEYVIDALMKNGTVEELAFPADALTSVPDGGTVERFTRFLRKKETTLRKLIIKGNFLGLDVNGWHTLAHAISEVTTLEDLTLEVNANKENCVLFLEAVAQGKCVRRLTLLSVEPTDVPSTENPHGNDGAPSWALALQGNNTMQNVDLDVSWASERDLEFLLEAFAKNSNLQGLTLRYYEGDLTEPCRIMRELGLVQRVRIEHHVLYPGEDNRFSKCELAASIRVWSYIFRDDLEALKSIFPVMATCRHVTSLYVTLEFFDEVVFSLLAACLAASTSLKKTDVVIHILDPDLDAEVLPSSMLNLCKALSSNISLTSIKLTSTVCLQDEECKVLADAPSNNRDLHEFCVSEMEDESVVAFLDRLLARLDQNYSLLLLDVSFCVKPDHKMRAAQDVVRRNCSLVERATRFVMGNHYRDFACAFEILSEEPVLLMNVRQKATVSDQAESMIREARNFLRNANLHTYMRLAGVVKHRARCDHRDTLGRQLDRLPYDCWLLIRRHLKIADVVDP</sequence>
<dbReference type="Proteomes" id="UP000821845">
    <property type="component" value="Chromosome 10"/>
</dbReference>
<comment type="caution">
    <text evidence="1">The sequence shown here is derived from an EMBL/GenBank/DDBJ whole genome shotgun (WGS) entry which is preliminary data.</text>
</comment>
<gene>
    <name evidence="1" type="ORF">HPB50_021666</name>
</gene>
<organism evidence="1 2">
    <name type="scientific">Hyalomma asiaticum</name>
    <name type="common">Tick</name>
    <dbReference type="NCBI Taxonomy" id="266040"/>
    <lineage>
        <taxon>Eukaryota</taxon>
        <taxon>Metazoa</taxon>
        <taxon>Ecdysozoa</taxon>
        <taxon>Arthropoda</taxon>
        <taxon>Chelicerata</taxon>
        <taxon>Arachnida</taxon>
        <taxon>Acari</taxon>
        <taxon>Parasitiformes</taxon>
        <taxon>Ixodida</taxon>
        <taxon>Ixodoidea</taxon>
        <taxon>Ixodidae</taxon>
        <taxon>Hyalomminae</taxon>
        <taxon>Hyalomma</taxon>
    </lineage>
</organism>
<name>A0ACB7TF10_HYAAI</name>
<keyword evidence="2" id="KW-1185">Reference proteome</keyword>
<evidence type="ECO:0000313" key="1">
    <source>
        <dbReference type="EMBL" id="KAH6943434.1"/>
    </source>
</evidence>
<proteinExistence type="predicted"/>
<dbReference type="EMBL" id="CM023490">
    <property type="protein sequence ID" value="KAH6943434.1"/>
    <property type="molecule type" value="Genomic_DNA"/>
</dbReference>